<organism evidence="11 12">
    <name type="scientific">Actinoalloteichus fjordicus</name>
    <dbReference type="NCBI Taxonomy" id="1612552"/>
    <lineage>
        <taxon>Bacteria</taxon>
        <taxon>Bacillati</taxon>
        <taxon>Actinomycetota</taxon>
        <taxon>Actinomycetes</taxon>
        <taxon>Pseudonocardiales</taxon>
        <taxon>Pseudonocardiaceae</taxon>
        <taxon>Actinoalloteichus</taxon>
    </lineage>
</organism>
<dbReference type="InterPro" id="IPR014030">
    <property type="entry name" value="Ketoacyl_synth_N"/>
</dbReference>
<dbReference type="InterPro" id="IPR014043">
    <property type="entry name" value="Acyl_transferase_dom"/>
</dbReference>
<dbReference type="SUPFAM" id="SSF47336">
    <property type="entry name" value="ACP-like"/>
    <property type="match status" value="1"/>
</dbReference>
<dbReference type="InterPro" id="IPR014031">
    <property type="entry name" value="Ketoacyl_synth_C"/>
</dbReference>
<keyword evidence="6" id="KW-0045">Antibiotic biosynthesis</keyword>
<dbReference type="Proteomes" id="UP000185511">
    <property type="component" value="Chromosome"/>
</dbReference>
<proteinExistence type="predicted"/>
<dbReference type="PROSITE" id="PS52004">
    <property type="entry name" value="KS3_2"/>
    <property type="match status" value="1"/>
</dbReference>
<dbReference type="SUPFAM" id="SSF51735">
    <property type="entry name" value="NAD(P)-binding Rossmann-fold domains"/>
    <property type="match status" value="2"/>
</dbReference>
<dbReference type="InterPro" id="IPR006162">
    <property type="entry name" value="Ppantetheine_attach_site"/>
</dbReference>
<dbReference type="Gene3D" id="3.30.70.3290">
    <property type="match status" value="1"/>
</dbReference>
<dbReference type="InterPro" id="IPR032821">
    <property type="entry name" value="PKS_assoc"/>
</dbReference>
<dbReference type="InterPro" id="IPR057326">
    <property type="entry name" value="KR_dom"/>
</dbReference>
<dbReference type="KEGG" id="acad:UA74_16445"/>
<evidence type="ECO:0000256" key="3">
    <source>
        <dbReference type="ARBA" id="ARBA00022553"/>
    </source>
</evidence>
<reference evidence="12" key="1">
    <citation type="submission" date="2016-06" db="EMBL/GenBank/DDBJ databases">
        <title>Complete genome sequence of Actinoalloteichus fjordicus DSM 46855 (=ADI127-17), type strain of the new species Actinoalloteichus fjordicus.</title>
        <authorList>
            <person name="Ruckert C."/>
            <person name="Nouioui I."/>
            <person name="Willmese J."/>
            <person name="van Wezel G."/>
            <person name="Klenk H.-P."/>
            <person name="Kalinowski J."/>
            <person name="Zotchev S.B."/>
        </authorList>
    </citation>
    <scope>NUCLEOTIDE SEQUENCE [LARGE SCALE GENOMIC DNA]</scope>
    <source>
        <strain evidence="12">ADI127-7</strain>
    </source>
</reference>
<comment type="cofactor">
    <cofactor evidence="1">
        <name>pantetheine 4'-phosphate</name>
        <dbReference type="ChEBI" id="CHEBI:47942"/>
    </cofactor>
</comment>
<dbReference type="InterPro" id="IPR036736">
    <property type="entry name" value="ACP-like_sf"/>
</dbReference>
<dbReference type="EMBL" id="CP016076">
    <property type="protein sequence ID" value="APU15330.1"/>
    <property type="molecule type" value="Genomic_DNA"/>
</dbReference>
<evidence type="ECO:0000256" key="6">
    <source>
        <dbReference type="ARBA" id="ARBA00023194"/>
    </source>
</evidence>
<dbReference type="SMART" id="SM00823">
    <property type="entry name" value="PKS_PP"/>
    <property type="match status" value="1"/>
</dbReference>
<dbReference type="InterPro" id="IPR016039">
    <property type="entry name" value="Thiolase-like"/>
</dbReference>
<dbReference type="Pfam" id="PF00109">
    <property type="entry name" value="ketoacyl-synt"/>
    <property type="match status" value="1"/>
</dbReference>
<dbReference type="GO" id="GO:0031177">
    <property type="term" value="F:phosphopantetheine binding"/>
    <property type="evidence" value="ECO:0007669"/>
    <property type="project" value="InterPro"/>
</dbReference>
<dbReference type="InterPro" id="IPR016035">
    <property type="entry name" value="Acyl_Trfase/lysoPLipase"/>
</dbReference>
<dbReference type="PANTHER" id="PTHR43775:SF51">
    <property type="entry name" value="INACTIVE PHENOLPHTHIOCEROL SYNTHESIS POLYKETIDE SYNTHASE TYPE I PKS1-RELATED"/>
    <property type="match status" value="1"/>
</dbReference>
<dbReference type="InterPro" id="IPR016036">
    <property type="entry name" value="Malonyl_transacylase_ACP-bd"/>
</dbReference>
<dbReference type="InterPro" id="IPR036291">
    <property type="entry name" value="NAD(P)-bd_dom_sf"/>
</dbReference>
<dbReference type="GO" id="GO:0033068">
    <property type="term" value="P:macrolide biosynthetic process"/>
    <property type="evidence" value="ECO:0007669"/>
    <property type="project" value="UniProtKB-ARBA"/>
</dbReference>
<sequence>MTTSTEELVEALRASLKENGRLQRRVRELSDAAGEPIAILATSCRYPGGIGSPEELWQLVRDGGDAMGDFPVDRGWGIRGTGGFVHAAGDFDPAFFGISPREALAMDPQQRLVLETSWELLERARIDPTALAGTRTGVFLGAATSGYGAGLAEVPEEVAGHLLTGSAGSVISGRIAYLLGLEGPAVSLDTACSSSLVALHLAAQALRAGECSLALVGGVTIMASPMAFREFGRQGGLAPDGRCKPFAEAADGTGWSEGVGMLLVQRLSEARREGRTVLAVVRGSAVNSDGASNGLTAPNGPSQQRVIRAALAAADLTPAEVDAVEAHGTGTALGDPIEAQALLAVYGRDRPADRPLWLGSVKSNLGHTQLAAGVAGVIKMVEALRHRTLPRTLHVDRPSAQVDWDSGAVRLLTEEQTWPDPGRPRRAGVSSFGISGTNAHIVLEEAPTDPDPGSESAGSGASAPEVLAWPVSARTREALPAQAARLLAAAEAGPELRSSDIGWSLAATRAAHQHRAVVIGDDRSELMRGLTALADGAPDPRVITGSRVAGRSAFLFSGQGAQRPGMGRELHAAHAAFADAFDAACAGFAGRLDRPLREVVFAEEGTENAALLDHTAYTQAGLFAVEVALFRLLESWGLLPDLVMGHSIGELASAHVAGVLTLDDACRLVAARGALMQALPGGGAMLSVQAAEDEVRPLLSATVDLAAVNGPTSVVLSGDEDAVLELGARFEAVGRRTRRLVVSHAFHSPRMDPVLADFRAVAESLSYAPPRIPLVSNLAGAEPASPEHWVRHVREPVRFHDGLTALRDRGVTRFLEVGPRGVLTALARETGSDGEALIPALRTGRAETAALMTAVASLYAAGSSPDWSAVFPDARPVDLPTYAFDHQRFWLADPAASTVDSRRYEIGWREIPEPAQDAATTPDAGAGYWLLLVPEESAADAYAEAVHKTLAGAIGRVRVQQVATRGLTRAELARVLRASAEDSGPDGVLSLLSWPEAGATTAELPSGVAPAVLLLQALTDAAIEAPVWMITLGAVGTGPEDPVRDPGQAAVWGLGRVAALEFPRRWGGVVDLPQELNQSALQRLPGVLFGGSNEDQVALRPAAAYGRRLNRVVASGTEPSWRSRGTALITGGTGALGGHVARWLAGLGTEHLVLASRRGPAAPGAVALERELRDLGARVTVLACDVADHAAVADLVRGLDEAGEELRTVVHTAGVAGFGAVTETSIEEFADLFRAKVTGADNLHEVLGDRPLDAFLLFSSIAGIWGSGGQAAYSAANAYLDALALRRRAAGLAGTSVAWGPWGGGGMVADEAAATALRRLGLIVLAPADAIAALQLGLAEDRATTTIAEVDWPGFAGPFTALRPSPLLGELAEVQAALNTEIRRSGDSGARLRSQLADTAPGERDGILLTLVRTEVSAVLGHDGPDTVPPDRAFRDLGFDSLLAVELRDRLMACTGLDLPTTLVFDHPSSTELAGWLRAELLDEQGPVGQLAVLAELDRLENGTSEFTAADIETTGIIPRLRALLTRLDSARLDSALGDSISDQLDAASADEVLAFIDDEFGPASSTKDQ</sequence>
<dbReference type="Gene3D" id="1.10.1200.10">
    <property type="entry name" value="ACP-like"/>
    <property type="match status" value="1"/>
</dbReference>
<feature type="domain" description="Carrier" evidence="9">
    <location>
        <begin position="1406"/>
        <end position="1481"/>
    </location>
</feature>
<dbReference type="FunFam" id="3.40.47.10:FF:000019">
    <property type="entry name" value="Polyketide synthase type I"/>
    <property type="match status" value="1"/>
</dbReference>
<dbReference type="Pfam" id="PF00698">
    <property type="entry name" value="Acyl_transf_1"/>
    <property type="match status" value="1"/>
</dbReference>
<protein>
    <submittedName>
        <fullName evidence="11">Polyketide synthase family protein</fullName>
    </submittedName>
</protein>
<dbReference type="PROSITE" id="PS50075">
    <property type="entry name" value="CARRIER"/>
    <property type="match status" value="1"/>
</dbReference>
<dbReference type="GO" id="GO:0004312">
    <property type="term" value="F:fatty acid synthase activity"/>
    <property type="evidence" value="ECO:0007669"/>
    <property type="project" value="TreeGrafter"/>
</dbReference>
<evidence type="ECO:0000256" key="7">
    <source>
        <dbReference type="ARBA" id="ARBA00023268"/>
    </source>
</evidence>
<dbReference type="Pfam" id="PF08659">
    <property type="entry name" value="KR"/>
    <property type="match status" value="1"/>
</dbReference>
<dbReference type="SUPFAM" id="SSF53901">
    <property type="entry name" value="Thiolase-like"/>
    <property type="match status" value="1"/>
</dbReference>
<keyword evidence="4" id="KW-0808">Transferase</keyword>
<evidence type="ECO:0000259" key="9">
    <source>
        <dbReference type="PROSITE" id="PS50075"/>
    </source>
</evidence>
<dbReference type="Pfam" id="PF08990">
    <property type="entry name" value="Docking"/>
    <property type="match status" value="1"/>
</dbReference>
<dbReference type="InterPro" id="IPR015083">
    <property type="entry name" value="NorB/c/GfsB-D-like_docking"/>
</dbReference>
<dbReference type="PANTHER" id="PTHR43775">
    <property type="entry name" value="FATTY ACID SYNTHASE"/>
    <property type="match status" value="1"/>
</dbReference>
<evidence type="ECO:0000313" key="12">
    <source>
        <dbReference type="Proteomes" id="UP000185511"/>
    </source>
</evidence>
<keyword evidence="2" id="KW-0596">Phosphopantetheine</keyword>
<dbReference type="SUPFAM" id="SSF55048">
    <property type="entry name" value="Probable ACP-binding domain of malonyl-CoA ACP transacylase"/>
    <property type="match status" value="1"/>
</dbReference>
<dbReference type="PROSITE" id="PS00606">
    <property type="entry name" value="KS3_1"/>
    <property type="match status" value="1"/>
</dbReference>
<evidence type="ECO:0000256" key="8">
    <source>
        <dbReference type="ARBA" id="ARBA00023315"/>
    </source>
</evidence>
<keyword evidence="8" id="KW-0012">Acyltransferase</keyword>
<evidence type="ECO:0000256" key="2">
    <source>
        <dbReference type="ARBA" id="ARBA00022450"/>
    </source>
</evidence>
<keyword evidence="3" id="KW-0597">Phosphoprotein</keyword>
<dbReference type="PROSITE" id="PS00012">
    <property type="entry name" value="PHOSPHOPANTETHEINE"/>
    <property type="match status" value="1"/>
</dbReference>
<dbReference type="SMART" id="SM00825">
    <property type="entry name" value="PKS_KS"/>
    <property type="match status" value="1"/>
</dbReference>
<dbReference type="InterPro" id="IPR050091">
    <property type="entry name" value="PKS_NRPS_Biosynth_Enz"/>
</dbReference>
<dbReference type="SMART" id="SM00822">
    <property type="entry name" value="PKS_KR"/>
    <property type="match status" value="1"/>
</dbReference>
<dbReference type="CDD" id="cd00833">
    <property type="entry name" value="PKS"/>
    <property type="match status" value="1"/>
</dbReference>
<evidence type="ECO:0000256" key="4">
    <source>
        <dbReference type="ARBA" id="ARBA00022679"/>
    </source>
</evidence>
<evidence type="ECO:0000259" key="10">
    <source>
        <dbReference type="PROSITE" id="PS52004"/>
    </source>
</evidence>
<dbReference type="Pfam" id="PF16197">
    <property type="entry name" value="KAsynt_C_assoc"/>
    <property type="match status" value="1"/>
</dbReference>
<feature type="domain" description="Ketosynthase family 3 (KS3)" evidence="10">
    <location>
        <begin position="34"/>
        <end position="445"/>
    </location>
</feature>
<dbReference type="Gene3D" id="3.40.47.10">
    <property type="match status" value="1"/>
</dbReference>
<evidence type="ECO:0000256" key="5">
    <source>
        <dbReference type="ARBA" id="ARBA00022737"/>
    </source>
</evidence>
<dbReference type="InterPro" id="IPR020841">
    <property type="entry name" value="PKS_Beta-ketoAc_synthase_dom"/>
</dbReference>
<keyword evidence="5" id="KW-0677">Repeat</keyword>
<dbReference type="Gene3D" id="3.40.366.10">
    <property type="entry name" value="Malonyl-Coenzyme A Acyl Carrier Protein, domain 2"/>
    <property type="match status" value="1"/>
</dbReference>
<dbReference type="Pfam" id="PF00550">
    <property type="entry name" value="PP-binding"/>
    <property type="match status" value="1"/>
</dbReference>
<dbReference type="GO" id="GO:0006633">
    <property type="term" value="P:fatty acid biosynthetic process"/>
    <property type="evidence" value="ECO:0007669"/>
    <property type="project" value="InterPro"/>
</dbReference>
<evidence type="ECO:0000313" key="11">
    <source>
        <dbReference type="EMBL" id="APU15330.1"/>
    </source>
</evidence>
<dbReference type="GO" id="GO:0004315">
    <property type="term" value="F:3-oxoacyl-[acyl-carrier-protein] synthase activity"/>
    <property type="evidence" value="ECO:0007669"/>
    <property type="project" value="InterPro"/>
</dbReference>
<dbReference type="InterPro" id="IPR009081">
    <property type="entry name" value="PP-bd_ACP"/>
</dbReference>
<dbReference type="InterPro" id="IPR020806">
    <property type="entry name" value="PKS_PP-bd"/>
</dbReference>
<dbReference type="CDD" id="cd08952">
    <property type="entry name" value="KR_1_SDR_x"/>
    <property type="match status" value="1"/>
</dbReference>
<gene>
    <name evidence="11" type="ORF">UA74_16445</name>
</gene>
<keyword evidence="12" id="KW-1185">Reference proteome</keyword>
<dbReference type="SMART" id="SM01294">
    <property type="entry name" value="PKS_PP_betabranch"/>
    <property type="match status" value="1"/>
</dbReference>
<dbReference type="InterPro" id="IPR018201">
    <property type="entry name" value="Ketoacyl_synth_AS"/>
</dbReference>
<keyword evidence="7" id="KW-0511">Multifunctional enzyme</keyword>
<evidence type="ECO:0000256" key="1">
    <source>
        <dbReference type="ARBA" id="ARBA00001957"/>
    </source>
</evidence>
<accession>A0AAC9LEE5</accession>
<dbReference type="InterPro" id="IPR013968">
    <property type="entry name" value="PKS_KR"/>
</dbReference>
<dbReference type="SMART" id="SM00827">
    <property type="entry name" value="PKS_AT"/>
    <property type="match status" value="1"/>
</dbReference>
<name>A0AAC9LEE5_9PSEU</name>
<dbReference type="Gene3D" id="3.40.50.720">
    <property type="entry name" value="NAD(P)-binding Rossmann-like Domain"/>
    <property type="match status" value="1"/>
</dbReference>
<dbReference type="FunFam" id="1.10.1200.10:FF:000007">
    <property type="entry name" value="Probable polyketide synthase pks17"/>
    <property type="match status" value="1"/>
</dbReference>
<dbReference type="Pfam" id="PF02801">
    <property type="entry name" value="Ketoacyl-synt_C"/>
    <property type="match status" value="1"/>
</dbReference>
<dbReference type="SUPFAM" id="SSF52151">
    <property type="entry name" value="FabD/lysophospholipase-like"/>
    <property type="match status" value="1"/>
</dbReference>
<dbReference type="InterPro" id="IPR001227">
    <property type="entry name" value="Ac_transferase_dom_sf"/>
</dbReference>